<feature type="compositionally biased region" description="Polar residues" evidence="4">
    <location>
        <begin position="615"/>
        <end position="624"/>
    </location>
</feature>
<evidence type="ECO:0000256" key="4">
    <source>
        <dbReference type="SAM" id="MobiDB-lite"/>
    </source>
</evidence>
<dbReference type="EMBL" id="JAUIZM010000011">
    <property type="protein sequence ID" value="KAK1357487.1"/>
    <property type="molecule type" value="Genomic_DNA"/>
</dbReference>
<evidence type="ECO:0000313" key="6">
    <source>
        <dbReference type="Proteomes" id="UP001237642"/>
    </source>
</evidence>
<evidence type="ECO:0000313" key="5">
    <source>
        <dbReference type="EMBL" id="KAK1357487.1"/>
    </source>
</evidence>
<name>A0AAD8GY86_9APIA</name>
<dbReference type="GO" id="GO:0005829">
    <property type="term" value="C:cytosol"/>
    <property type="evidence" value="ECO:0007669"/>
    <property type="project" value="TreeGrafter"/>
</dbReference>
<feature type="coiled-coil region" evidence="3">
    <location>
        <begin position="85"/>
        <end position="218"/>
    </location>
</feature>
<comment type="caution">
    <text evidence="5">The sequence shown here is derived from an EMBL/GenBank/DDBJ whole genome shotgun (WGS) entry which is preliminary data.</text>
</comment>
<dbReference type="PANTHER" id="PTHR32054:SF2">
    <property type="entry name" value="PROTEIN PLASTID MOVEMENT IMPAIRED 2"/>
    <property type="match status" value="1"/>
</dbReference>
<dbReference type="AlphaFoldDB" id="A0AAD8GY86"/>
<gene>
    <name evidence="5" type="ORF">POM88_050743</name>
</gene>
<evidence type="ECO:0000256" key="1">
    <source>
        <dbReference type="ARBA" id="ARBA00005485"/>
    </source>
</evidence>
<evidence type="ECO:0000256" key="3">
    <source>
        <dbReference type="SAM" id="Coils"/>
    </source>
</evidence>
<feature type="region of interest" description="Disordered" evidence="4">
    <location>
        <begin position="26"/>
        <end position="69"/>
    </location>
</feature>
<protein>
    <submittedName>
        <fullName evidence="5">Plastid movement impaired</fullName>
    </submittedName>
</protein>
<evidence type="ECO:0000256" key="2">
    <source>
        <dbReference type="ARBA" id="ARBA00023054"/>
    </source>
</evidence>
<sequence length="624" mass="70976">MDNKYDNEDTIGSIKSSLNFYVEKMSGSYSPKRKNLKDVSEKPSPTKREQHSTRRNTSQFRDNTRDAEAARAKTELELFDAKKTVKDLALRIEESNTRVRKIEELEKQTKSRELEPDQRCSKREEDRYVEIIKELDYIKQEIRKLKADMALVLDQKRNAEKETEASSSKIKSYSSSVEVLRKEIDELNEVHVLVELARIEANKEYKEIEAKREEEARQHSSVLEATRKKVSDLNDLFEENSTGEHEKKLADTTYDVNTLKNELALVMSKDTKKLEDLNNVEGEDPESPSFLQLVLEELEAAKKELALINEEGFQFTASMDIIRDEVKHLSEEIARLKKTEEKADLTVQSLNSKLLRAKLKLEAVCAAVDEANSISSSLEVALEQIKTEAEAAKREQELISEDTAKMKAEVPTIESEIDLVEARLEAAIQELGSVKSSEAIALENLKAIVENSMRSRASASRHSSTITISTFEYEYLKGQAAGAEEIADKKVAAAQAWIEALKASEKEILMKTEITRRELRMEESNVHEAEEPILTRVSEHEVRISKRNSDKFIEPKKMQLEIPSRKSMNKNGILTPTRRTRVRNSASPANRHMSRSSSTSVDRKRKGVPTLAKFLSSNNTETSH</sequence>
<dbReference type="GO" id="GO:0009903">
    <property type="term" value="P:chloroplast avoidance movement"/>
    <property type="evidence" value="ECO:0007669"/>
    <property type="project" value="TreeGrafter"/>
</dbReference>
<dbReference type="InterPro" id="IPR008545">
    <property type="entry name" value="Web"/>
</dbReference>
<feature type="coiled-coil region" evidence="3">
    <location>
        <begin position="291"/>
        <end position="346"/>
    </location>
</feature>
<comment type="similarity">
    <text evidence="1">Belongs to the WEB family.</text>
</comment>
<keyword evidence="6" id="KW-1185">Reference proteome</keyword>
<reference evidence="5" key="1">
    <citation type="submission" date="2023-02" db="EMBL/GenBank/DDBJ databases">
        <title>Genome of toxic invasive species Heracleum sosnowskyi carries increased number of genes despite the absence of recent whole-genome duplications.</title>
        <authorList>
            <person name="Schelkunov M."/>
            <person name="Shtratnikova V."/>
            <person name="Makarenko M."/>
            <person name="Klepikova A."/>
            <person name="Omelchenko D."/>
            <person name="Novikova G."/>
            <person name="Obukhova E."/>
            <person name="Bogdanov V."/>
            <person name="Penin A."/>
            <person name="Logacheva M."/>
        </authorList>
    </citation>
    <scope>NUCLEOTIDE SEQUENCE</scope>
    <source>
        <strain evidence="5">Hsosn_3</strain>
        <tissue evidence="5">Leaf</tissue>
    </source>
</reference>
<feature type="compositionally biased region" description="Basic and acidic residues" evidence="4">
    <location>
        <begin position="36"/>
        <end position="52"/>
    </location>
</feature>
<feature type="region of interest" description="Disordered" evidence="4">
    <location>
        <begin position="568"/>
        <end position="624"/>
    </location>
</feature>
<keyword evidence="2 3" id="KW-0175">Coiled coil</keyword>
<accession>A0AAD8GY86</accession>
<dbReference type="Proteomes" id="UP001237642">
    <property type="component" value="Unassembled WGS sequence"/>
</dbReference>
<dbReference type="Pfam" id="PF05701">
    <property type="entry name" value="WEMBL"/>
    <property type="match status" value="1"/>
</dbReference>
<dbReference type="GO" id="GO:0009904">
    <property type="term" value="P:chloroplast accumulation movement"/>
    <property type="evidence" value="ECO:0007669"/>
    <property type="project" value="TreeGrafter"/>
</dbReference>
<proteinExistence type="inferred from homology"/>
<organism evidence="5 6">
    <name type="scientific">Heracleum sosnowskyi</name>
    <dbReference type="NCBI Taxonomy" id="360622"/>
    <lineage>
        <taxon>Eukaryota</taxon>
        <taxon>Viridiplantae</taxon>
        <taxon>Streptophyta</taxon>
        <taxon>Embryophyta</taxon>
        <taxon>Tracheophyta</taxon>
        <taxon>Spermatophyta</taxon>
        <taxon>Magnoliopsida</taxon>
        <taxon>eudicotyledons</taxon>
        <taxon>Gunneridae</taxon>
        <taxon>Pentapetalae</taxon>
        <taxon>asterids</taxon>
        <taxon>campanulids</taxon>
        <taxon>Apiales</taxon>
        <taxon>Apiaceae</taxon>
        <taxon>Apioideae</taxon>
        <taxon>apioid superclade</taxon>
        <taxon>Tordylieae</taxon>
        <taxon>Tordyliinae</taxon>
        <taxon>Heracleum</taxon>
    </lineage>
</organism>
<reference evidence="5" key="2">
    <citation type="submission" date="2023-05" db="EMBL/GenBank/DDBJ databases">
        <authorList>
            <person name="Schelkunov M.I."/>
        </authorList>
    </citation>
    <scope>NUCLEOTIDE SEQUENCE</scope>
    <source>
        <strain evidence="5">Hsosn_3</strain>
        <tissue evidence="5">Leaf</tissue>
    </source>
</reference>
<feature type="coiled-coil region" evidence="3">
    <location>
        <begin position="375"/>
        <end position="402"/>
    </location>
</feature>
<dbReference type="PANTHER" id="PTHR32054">
    <property type="entry name" value="HEAVY CHAIN, PUTATIVE, EXPRESSED-RELATED-RELATED"/>
    <property type="match status" value="1"/>
</dbReference>